<evidence type="ECO:0000256" key="1">
    <source>
        <dbReference type="ARBA" id="ARBA00022553"/>
    </source>
</evidence>
<dbReference type="RefSeq" id="WP_188313324.1">
    <property type="nucleotide sequence ID" value="NZ_JABTCG010000002.1"/>
</dbReference>
<accession>A0ABR7VDR4</accession>
<name>A0ABR7VDR4_9FLAO</name>
<dbReference type="SUPFAM" id="SSF52172">
    <property type="entry name" value="CheY-like"/>
    <property type="match status" value="1"/>
</dbReference>
<comment type="caution">
    <text evidence="8">The sequence shown here is derived from an EMBL/GenBank/DDBJ whole genome shotgun (WGS) entry which is preliminary data.</text>
</comment>
<evidence type="ECO:0000259" key="7">
    <source>
        <dbReference type="PROSITE" id="PS50110"/>
    </source>
</evidence>
<dbReference type="InterPro" id="IPR001789">
    <property type="entry name" value="Sig_transdc_resp-reg_receiver"/>
</dbReference>
<feature type="modified residue" description="4-aspartylphosphate" evidence="6">
    <location>
        <position position="52"/>
    </location>
</feature>
<evidence type="ECO:0000256" key="3">
    <source>
        <dbReference type="ARBA" id="ARBA00023015"/>
    </source>
</evidence>
<keyword evidence="3" id="KW-0805">Transcription regulation</keyword>
<keyword evidence="2" id="KW-0902">Two-component regulatory system</keyword>
<dbReference type="PANTHER" id="PTHR48111">
    <property type="entry name" value="REGULATOR OF RPOS"/>
    <property type="match status" value="1"/>
</dbReference>
<evidence type="ECO:0000256" key="4">
    <source>
        <dbReference type="ARBA" id="ARBA00023125"/>
    </source>
</evidence>
<dbReference type="Gene3D" id="3.40.50.2300">
    <property type="match status" value="1"/>
</dbReference>
<evidence type="ECO:0000256" key="5">
    <source>
        <dbReference type="ARBA" id="ARBA00023163"/>
    </source>
</evidence>
<dbReference type="InterPro" id="IPR039420">
    <property type="entry name" value="WalR-like"/>
</dbReference>
<sequence length="125" mass="14034">MKRILVIEDDLTLRGNTAELLELEGYEVTTATNGRTGLQRIKQNPPDLILCDLRMPEMDGFTLLGHIGQFSKLKRIPFIFFSAKSEKIDIKAGLDAGADDYLTKPFELNDLLASIEKCLHKNQPS</sequence>
<evidence type="ECO:0000256" key="2">
    <source>
        <dbReference type="ARBA" id="ARBA00023012"/>
    </source>
</evidence>
<reference evidence="8 9" key="1">
    <citation type="submission" date="2020-05" db="EMBL/GenBank/DDBJ databases">
        <title>The draft genome sequence of Maribacter arenosus CAU 1321.</title>
        <authorList>
            <person name="Mu L."/>
        </authorList>
    </citation>
    <scope>NUCLEOTIDE SEQUENCE [LARGE SCALE GENOMIC DNA]</scope>
    <source>
        <strain evidence="8 9">CAU 1321</strain>
    </source>
</reference>
<feature type="domain" description="Response regulatory" evidence="7">
    <location>
        <begin position="3"/>
        <end position="119"/>
    </location>
</feature>
<protein>
    <submittedName>
        <fullName evidence="8">Response regulator</fullName>
    </submittedName>
</protein>
<dbReference type="SMART" id="SM00448">
    <property type="entry name" value="REC"/>
    <property type="match status" value="1"/>
</dbReference>
<organism evidence="8 9">
    <name type="scientific">Maribacter arenosus</name>
    <dbReference type="NCBI Taxonomy" id="1854708"/>
    <lineage>
        <taxon>Bacteria</taxon>
        <taxon>Pseudomonadati</taxon>
        <taxon>Bacteroidota</taxon>
        <taxon>Flavobacteriia</taxon>
        <taxon>Flavobacteriales</taxon>
        <taxon>Flavobacteriaceae</taxon>
        <taxon>Maribacter</taxon>
    </lineage>
</organism>
<keyword evidence="1 6" id="KW-0597">Phosphoprotein</keyword>
<gene>
    <name evidence="8" type="ORF">HPE63_05835</name>
</gene>
<dbReference type="EMBL" id="JABTCG010000002">
    <property type="protein sequence ID" value="MBD0850184.1"/>
    <property type="molecule type" value="Genomic_DNA"/>
</dbReference>
<evidence type="ECO:0000313" key="9">
    <source>
        <dbReference type="Proteomes" id="UP000598350"/>
    </source>
</evidence>
<dbReference type="Proteomes" id="UP000598350">
    <property type="component" value="Unassembled WGS sequence"/>
</dbReference>
<keyword evidence="4" id="KW-0238">DNA-binding</keyword>
<proteinExistence type="predicted"/>
<dbReference type="PROSITE" id="PS50110">
    <property type="entry name" value="RESPONSE_REGULATORY"/>
    <property type="match status" value="1"/>
</dbReference>
<dbReference type="Pfam" id="PF00072">
    <property type="entry name" value="Response_reg"/>
    <property type="match status" value="1"/>
</dbReference>
<evidence type="ECO:0000256" key="6">
    <source>
        <dbReference type="PROSITE-ProRule" id="PRU00169"/>
    </source>
</evidence>
<dbReference type="InterPro" id="IPR011006">
    <property type="entry name" value="CheY-like_superfamily"/>
</dbReference>
<dbReference type="CDD" id="cd17574">
    <property type="entry name" value="REC_OmpR"/>
    <property type="match status" value="1"/>
</dbReference>
<keyword evidence="9" id="KW-1185">Reference proteome</keyword>
<dbReference type="PANTHER" id="PTHR48111:SF1">
    <property type="entry name" value="TWO-COMPONENT RESPONSE REGULATOR ORR33"/>
    <property type="match status" value="1"/>
</dbReference>
<keyword evidence="5" id="KW-0804">Transcription</keyword>
<evidence type="ECO:0000313" key="8">
    <source>
        <dbReference type="EMBL" id="MBD0850184.1"/>
    </source>
</evidence>